<dbReference type="OrthoDB" id="9790826at2"/>
<dbReference type="EMBL" id="SNYF01000008">
    <property type="protein sequence ID" value="TDQ15086.1"/>
    <property type="molecule type" value="Genomic_DNA"/>
</dbReference>
<dbReference type="RefSeq" id="WP_133557171.1">
    <property type="nucleotide sequence ID" value="NZ_SNYF01000008.1"/>
</dbReference>
<evidence type="ECO:0000313" key="1">
    <source>
        <dbReference type="EMBL" id="TDQ15086.1"/>
    </source>
</evidence>
<sequence length="111" mass="12691">MNILDQLEKDPQSVQFAEVIAFIDSHYDFTPTRFTNGNTVNEAGQNNGSCKIFSFAKLQGLTKEQTLVLFGDYYRKDVLENPQGTDHQNIRNFIQFGWEGIHFDQNALTAK</sequence>
<comment type="caution">
    <text evidence="1">The sequence shown here is derived from an EMBL/GenBank/DDBJ whole genome shotgun (WGS) entry which is preliminary data.</text>
</comment>
<proteinExistence type="predicted"/>
<evidence type="ECO:0000313" key="2">
    <source>
        <dbReference type="Proteomes" id="UP000294535"/>
    </source>
</evidence>
<dbReference type="Proteomes" id="UP000294535">
    <property type="component" value="Unassembled WGS sequence"/>
</dbReference>
<accession>A0A4R6T5Q1</accession>
<dbReference type="AlphaFoldDB" id="A0A4R6T5Q1"/>
<organism evidence="1 2">
    <name type="scientific">Algoriphagus boseongensis</name>
    <dbReference type="NCBI Taxonomy" id="1442587"/>
    <lineage>
        <taxon>Bacteria</taxon>
        <taxon>Pseudomonadati</taxon>
        <taxon>Bacteroidota</taxon>
        <taxon>Cytophagia</taxon>
        <taxon>Cytophagales</taxon>
        <taxon>Cyclobacteriaceae</taxon>
        <taxon>Algoriphagus</taxon>
    </lineage>
</organism>
<name>A0A4R6T5Q1_9BACT</name>
<dbReference type="Pfam" id="PF08888">
    <property type="entry name" value="HopJ"/>
    <property type="match status" value="1"/>
</dbReference>
<protein>
    <submittedName>
        <fullName evidence="1">HopJ type III effector protein</fullName>
    </submittedName>
</protein>
<dbReference type="InterPro" id="IPR014984">
    <property type="entry name" value="HopJ"/>
</dbReference>
<dbReference type="Gene3D" id="3.20.160.10">
    <property type="entry name" value="vpa0580 domain like"/>
    <property type="match status" value="1"/>
</dbReference>
<dbReference type="InterPro" id="IPR038604">
    <property type="entry name" value="HopJ_sf"/>
</dbReference>
<gene>
    <name evidence="1" type="ORF">DFQ04_2972</name>
</gene>
<keyword evidence="2" id="KW-1185">Reference proteome</keyword>
<reference evidence="1 2" key="1">
    <citation type="submission" date="2019-03" db="EMBL/GenBank/DDBJ databases">
        <title>Genomic Encyclopedia of Type Strains, Phase III (KMG-III): the genomes of soil and plant-associated and newly described type strains.</title>
        <authorList>
            <person name="Whitman W."/>
        </authorList>
    </citation>
    <scope>NUCLEOTIDE SEQUENCE [LARGE SCALE GENOMIC DNA]</scope>
    <source>
        <strain evidence="1 2">CECT 8446</strain>
    </source>
</reference>